<dbReference type="AlphaFoldDB" id="A0A0G0SFX5"/>
<accession>A0A0G0SFX5</accession>
<feature type="transmembrane region" description="Helical" evidence="1">
    <location>
        <begin position="45"/>
        <end position="66"/>
    </location>
</feature>
<keyword evidence="1" id="KW-1133">Transmembrane helix</keyword>
<evidence type="ECO:0000313" key="2">
    <source>
        <dbReference type="EMBL" id="KKR33585.1"/>
    </source>
</evidence>
<feature type="transmembrane region" description="Helical" evidence="1">
    <location>
        <begin position="86"/>
        <end position="107"/>
    </location>
</feature>
<evidence type="ECO:0000313" key="3">
    <source>
        <dbReference type="Proteomes" id="UP000034539"/>
    </source>
</evidence>
<dbReference type="Proteomes" id="UP000034539">
    <property type="component" value="Unassembled WGS sequence"/>
</dbReference>
<sequence length="120" mass="12907">MFLNVFTLLVGIDDAIGIISPPPGTAAFGSGQDALIKFFNLILRLVFLIAGLYGFINLIMAGFGFLGAGGDAKVVGKSWEKIWQSFMGLLFIVGSFLLAAIMGKLFFGDFTYILSPKFTP</sequence>
<gene>
    <name evidence="2" type="ORF">UT63_C0014G0008</name>
</gene>
<protein>
    <submittedName>
        <fullName evidence="2">Uncharacterized protein</fullName>
    </submittedName>
</protein>
<proteinExistence type="predicted"/>
<name>A0A0G0SFX5_9BACT</name>
<comment type="caution">
    <text evidence="2">The sequence shown here is derived from an EMBL/GenBank/DDBJ whole genome shotgun (WGS) entry which is preliminary data.</text>
</comment>
<keyword evidence="1" id="KW-0812">Transmembrane</keyword>
<evidence type="ECO:0000256" key="1">
    <source>
        <dbReference type="SAM" id="Phobius"/>
    </source>
</evidence>
<keyword evidence="1" id="KW-0472">Membrane</keyword>
<reference evidence="2 3" key="1">
    <citation type="journal article" date="2015" name="Nature">
        <title>rRNA introns, odd ribosomes, and small enigmatic genomes across a large radiation of phyla.</title>
        <authorList>
            <person name="Brown C.T."/>
            <person name="Hug L.A."/>
            <person name="Thomas B.C."/>
            <person name="Sharon I."/>
            <person name="Castelle C.J."/>
            <person name="Singh A."/>
            <person name="Wilkins M.J."/>
            <person name="Williams K.H."/>
            <person name="Banfield J.F."/>
        </authorList>
    </citation>
    <scope>NUCLEOTIDE SEQUENCE [LARGE SCALE GENOMIC DNA]</scope>
</reference>
<dbReference type="EMBL" id="LBXN01000014">
    <property type="protein sequence ID" value="KKR33585.1"/>
    <property type="molecule type" value="Genomic_DNA"/>
</dbReference>
<organism evidence="2 3">
    <name type="scientific">Candidatus Gottesmanbacteria bacterium GW2011_GWC2_39_8</name>
    <dbReference type="NCBI Taxonomy" id="1618450"/>
    <lineage>
        <taxon>Bacteria</taxon>
        <taxon>Candidatus Gottesmaniibacteriota</taxon>
    </lineage>
</organism>